<proteinExistence type="predicted"/>
<dbReference type="AlphaFoldDB" id="A0A0P4RHI6"/>
<keyword evidence="2" id="KW-0732">Signal</keyword>
<feature type="signal peptide" evidence="2">
    <location>
        <begin position="1"/>
        <end position="23"/>
    </location>
</feature>
<dbReference type="EMBL" id="BBNO01000013">
    <property type="protein sequence ID" value="GAO12832.1"/>
    <property type="molecule type" value="Genomic_DNA"/>
</dbReference>
<name>A0A0P4RHI6_9ACTN</name>
<feature type="chain" id="PRO_5006068784" evidence="2">
    <location>
        <begin position="24"/>
        <end position="233"/>
    </location>
</feature>
<reference evidence="4" key="1">
    <citation type="submission" date="2014-09" db="EMBL/GenBank/DDBJ databases">
        <title>Whole genome shotgun sequence of Streptomyces sp. NBRC 110027.</title>
        <authorList>
            <person name="Komaki H."/>
            <person name="Ichikawa N."/>
            <person name="Katano-Makiyama Y."/>
            <person name="Hosoyama A."/>
            <person name="Hashimoto M."/>
            <person name="Uohara A."/>
            <person name="Kitahashi Y."/>
            <person name="Ohji S."/>
            <person name="Kimura A."/>
            <person name="Yamazoe A."/>
            <person name="Igarashi Y."/>
            <person name="Fujita N."/>
        </authorList>
    </citation>
    <scope>NUCLEOTIDE SEQUENCE [LARGE SCALE GENOMIC DNA]</scope>
    <source>
        <strain evidence="4">NBRC 110027</strain>
    </source>
</reference>
<reference evidence="3 4" key="2">
    <citation type="journal article" date="2015" name="Stand. Genomic Sci.">
        <title>Draft genome sequence of marine-derived Streptomyces sp. TP-A0598, a producer of anti-MRSA antibiotic lydicamycins.</title>
        <authorList>
            <person name="Komaki H."/>
            <person name="Ichikawa N."/>
            <person name="Hosoyama A."/>
            <person name="Fujita N."/>
            <person name="Igarashi Y."/>
        </authorList>
    </citation>
    <scope>NUCLEOTIDE SEQUENCE [LARGE SCALE GENOMIC DNA]</scope>
    <source>
        <strain evidence="3 4">NBRC 110027</strain>
    </source>
</reference>
<protein>
    <submittedName>
        <fullName evidence="3">Uncharacterized protein</fullName>
    </submittedName>
</protein>
<organism evidence="3 4">
    <name type="scientific">Streptomyces lydicamycinicus</name>
    <dbReference type="NCBI Taxonomy" id="1546107"/>
    <lineage>
        <taxon>Bacteria</taxon>
        <taxon>Bacillati</taxon>
        <taxon>Actinomycetota</taxon>
        <taxon>Actinomycetes</taxon>
        <taxon>Kitasatosporales</taxon>
        <taxon>Streptomycetaceae</taxon>
        <taxon>Streptomyces</taxon>
    </lineage>
</organism>
<sequence>MKRTLTVASVILATIALASPAEAAPEGTPARACSLGTVDLKHPPLGYPVDKINEVAKQLGLAEATGLGLGCDKAVRTDPYSETYPYPKDGPVVLRASESDSAVLHRLGRLFRQGPRHRAGGDARGDRIGLRRGSEPDHHLADAASGSGAFTGRRRQLESGMARARPDGRAPSVPRQATEAADAVDSVTELVAASADHRPHRPRQPPHGGDVVGDQGQGLQPPKRASACGQRPR</sequence>
<dbReference type="Proteomes" id="UP000048965">
    <property type="component" value="Unassembled WGS sequence"/>
</dbReference>
<gene>
    <name evidence="3" type="ORF">TPA0598_13_00160</name>
</gene>
<evidence type="ECO:0000256" key="1">
    <source>
        <dbReference type="SAM" id="MobiDB-lite"/>
    </source>
</evidence>
<keyword evidence="4" id="KW-1185">Reference proteome</keyword>
<accession>A0A0P4RHI6</accession>
<feature type="compositionally biased region" description="Basic and acidic residues" evidence="1">
    <location>
        <begin position="119"/>
        <end position="141"/>
    </location>
</feature>
<feature type="region of interest" description="Disordered" evidence="1">
    <location>
        <begin position="113"/>
        <end position="233"/>
    </location>
</feature>
<evidence type="ECO:0000256" key="2">
    <source>
        <dbReference type="SAM" id="SignalP"/>
    </source>
</evidence>
<evidence type="ECO:0000313" key="4">
    <source>
        <dbReference type="Proteomes" id="UP000048965"/>
    </source>
</evidence>
<feature type="compositionally biased region" description="Low complexity" evidence="1">
    <location>
        <begin position="206"/>
        <end position="218"/>
    </location>
</feature>
<comment type="caution">
    <text evidence="3">The sequence shown here is derived from an EMBL/GenBank/DDBJ whole genome shotgun (WGS) entry which is preliminary data.</text>
</comment>
<evidence type="ECO:0000313" key="3">
    <source>
        <dbReference type="EMBL" id="GAO12832.1"/>
    </source>
</evidence>